<dbReference type="Proteomes" id="UP000183750">
    <property type="component" value="Unassembled WGS sequence"/>
</dbReference>
<sequence length="267" mass="29080">MTKRSTLQTLGGAVEGFRDFAAAIKSGVPTVRQGSMAEEDQALAGNIVIPHAIVSGLVLTVADHVSAWAELAASPDEDVLLLHMQADYTLFRPVLEGLVEVIWILDGTDSSTRVRRALEIARIEYRHGLKLTNALRKARTPDDKTEQGIAALGRFLRTTATNLGSDPKDILSAPLIDPSSITRKIASRVPGPTLQTFNYWAITSAHAHGQFITTLRHAIETPPSTPQMGGALYEPDEELIANLIEFIGALLEIAIKLLNEQGYELRR</sequence>
<proteinExistence type="predicted"/>
<protein>
    <submittedName>
        <fullName evidence="1">Uncharacterized protein</fullName>
    </submittedName>
</protein>
<dbReference type="AlphaFoldDB" id="A0A1H4INB4"/>
<name>A0A1H4INB4_9MICO</name>
<reference evidence="2" key="1">
    <citation type="submission" date="2016-10" db="EMBL/GenBank/DDBJ databases">
        <authorList>
            <person name="Varghese N."/>
            <person name="Submissions S."/>
        </authorList>
    </citation>
    <scope>NUCLEOTIDE SEQUENCE [LARGE SCALE GENOMIC DNA]</scope>
    <source>
        <strain evidence="2">DSM 16089</strain>
    </source>
</reference>
<organism evidence="1 2">
    <name type="scientific">Microbacterium hydrocarbonoxydans</name>
    <dbReference type="NCBI Taxonomy" id="273678"/>
    <lineage>
        <taxon>Bacteria</taxon>
        <taxon>Bacillati</taxon>
        <taxon>Actinomycetota</taxon>
        <taxon>Actinomycetes</taxon>
        <taxon>Micrococcales</taxon>
        <taxon>Microbacteriaceae</taxon>
        <taxon>Microbacterium</taxon>
    </lineage>
</organism>
<keyword evidence="2" id="KW-1185">Reference proteome</keyword>
<dbReference type="RefSeq" id="WP_139305205.1">
    <property type="nucleotide sequence ID" value="NZ_FNSQ01000005.1"/>
</dbReference>
<evidence type="ECO:0000313" key="2">
    <source>
        <dbReference type="Proteomes" id="UP000183750"/>
    </source>
</evidence>
<dbReference type="EMBL" id="FNSQ01000005">
    <property type="protein sequence ID" value="SEB35561.1"/>
    <property type="molecule type" value="Genomic_DNA"/>
</dbReference>
<accession>A0A1H4INB4</accession>
<evidence type="ECO:0000313" key="1">
    <source>
        <dbReference type="EMBL" id="SEB35561.1"/>
    </source>
</evidence>
<dbReference type="OrthoDB" id="5044778at2"/>
<gene>
    <name evidence="1" type="ORF">SAMN04489807_0076</name>
</gene>